<gene>
    <name evidence="13" type="ORF">ACFPM8_15515</name>
</gene>
<accession>A0ABW0MBT5</accession>
<dbReference type="InterPro" id="IPR042186">
    <property type="entry name" value="FimD_plug_dom"/>
</dbReference>
<dbReference type="InterPro" id="IPR025885">
    <property type="entry name" value="PapC_N"/>
</dbReference>
<dbReference type="InterPro" id="IPR000015">
    <property type="entry name" value="Fimb_usher"/>
</dbReference>
<evidence type="ECO:0000256" key="10">
    <source>
        <dbReference type="SAM" id="SignalP"/>
    </source>
</evidence>
<dbReference type="Pfam" id="PF13954">
    <property type="entry name" value="PapC_N"/>
    <property type="match status" value="1"/>
</dbReference>
<dbReference type="PANTHER" id="PTHR30451">
    <property type="entry name" value="OUTER MEMBRANE USHER PROTEIN"/>
    <property type="match status" value="1"/>
</dbReference>
<dbReference type="PANTHER" id="PTHR30451:SF21">
    <property type="entry name" value="FIMBRIAL USHER DOMAIN-CONTAINING PROTEIN YDET-RELATED"/>
    <property type="match status" value="1"/>
</dbReference>
<feature type="signal peptide" evidence="10">
    <location>
        <begin position="1"/>
        <end position="30"/>
    </location>
</feature>
<evidence type="ECO:0000256" key="1">
    <source>
        <dbReference type="ARBA" id="ARBA00004571"/>
    </source>
</evidence>
<dbReference type="SUPFAM" id="SSF141729">
    <property type="entry name" value="FimD N-terminal domain-like"/>
    <property type="match status" value="1"/>
</dbReference>
<evidence type="ECO:0000259" key="11">
    <source>
        <dbReference type="Pfam" id="PF13953"/>
    </source>
</evidence>
<dbReference type="Gene3D" id="2.60.40.2070">
    <property type="match status" value="1"/>
</dbReference>
<evidence type="ECO:0000256" key="3">
    <source>
        <dbReference type="ARBA" id="ARBA00022448"/>
    </source>
</evidence>
<name>A0ABW0MBT5_9BURK</name>
<dbReference type="Gene3D" id="2.60.40.2610">
    <property type="entry name" value="Outer membrane usher protein FimD, plug domain"/>
    <property type="match status" value="1"/>
</dbReference>
<reference evidence="14" key="1">
    <citation type="journal article" date="2019" name="Int. J. Syst. Evol. Microbiol.">
        <title>The Global Catalogue of Microorganisms (GCM) 10K type strain sequencing project: providing services to taxonomists for standard genome sequencing and annotation.</title>
        <authorList>
            <consortium name="The Broad Institute Genomics Platform"/>
            <consortium name="The Broad Institute Genome Sequencing Center for Infectious Disease"/>
            <person name="Wu L."/>
            <person name="Ma J."/>
        </authorList>
    </citation>
    <scope>NUCLEOTIDE SEQUENCE [LARGE SCALE GENOMIC DNA]</scope>
    <source>
        <strain evidence="14">JCM 17066</strain>
    </source>
</reference>
<comment type="similarity">
    <text evidence="2">Belongs to the fimbrial export usher family.</text>
</comment>
<evidence type="ECO:0000256" key="9">
    <source>
        <dbReference type="ARBA" id="ARBA00023237"/>
    </source>
</evidence>
<dbReference type="InterPro" id="IPR037224">
    <property type="entry name" value="PapC_N_sf"/>
</dbReference>
<evidence type="ECO:0000256" key="2">
    <source>
        <dbReference type="ARBA" id="ARBA00008064"/>
    </source>
</evidence>
<sequence>MNPTPPLPCSYLLCTASFGLALLCADGAHAAAQTSGSSEIKFNSGFLEKGSPDQNVDLSIFAQGNRVLPGDYVVDVNLNGSRKEKRTIRFDQSGGNDAQPCVTLAMWQQWGLNLKAFPDLEKLPAEQCMDGPSLGIPEAKVAYDASKQQLDVSLPQAAMQRDARGWTDPAQWDQGINALMLNYNLGTTQYRNNAIDSSDSTYLNLRGGVNLGAWRLRSSGNYSRGTRSGGAWQRNDSYLQRDLIPWNSSIVVGDSNTPGNIFDSFAFRGVQLSSDDSMLPDSLRGYAPTIRGIAQNNATVTVHQNGFLLYTTYVGTGPFEIDDLYATAGSGDLEVTVTEADGRKTRFVQPYAAVPTLQREGQWSYSLTAGKYRSAYAQGKRPAFAQASAARGIGRGYTLYGGLMGGDTYQSLVLGAGANWGDYGAASVDLSHAQSRRQDGQGSNAGQSLRFLYAKSLVETSTDLHLLGYRYSTPGYRTFSESVSEQNTAAGGSFFNRRSRIEGSLQQKLGDYASLFASVARQNYWGTSRSEHSLQIGLNSAYRNLLYGLFYSSTSGGWMGGSNRQLMLTLSIPLDDGSNGVSYSAARSDSSATSHNATLYGSALQDKALSYSLSANHFSQSNGNASLSYLAPSGRYNLARSQGRGHSSTSASMSGGLLAHADGLTLAQELGDTIALVQTPGVAGVSVASANGVRTDRAGNAVVTSLTPYRSNRVAMDPTTLPEGADLKNTVAFVIPTKGAVVRTTFAATTGGVRMLLRLLDKDGKALPFGSRIENAQSEEQSIVGSAGETFLASARPGEILSAHWGKEAHQSCSFRVDVQIELRTHSRVGEAANALDRREVVCL</sequence>
<evidence type="ECO:0000256" key="5">
    <source>
        <dbReference type="ARBA" id="ARBA00022558"/>
    </source>
</evidence>
<dbReference type="Pfam" id="PF00577">
    <property type="entry name" value="Usher"/>
    <property type="match status" value="1"/>
</dbReference>
<dbReference type="RefSeq" id="WP_378998576.1">
    <property type="nucleotide sequence ID" value="NZ_JBHSMT010000026.1"/>
</dbReference>
<protein>
    <submittedName>
        <fullName evidence="13">Fimbria/pilus outer membrane usher protein</fullName>
    </submittedName>
</protein>
<proteinExistence type="inferred from homology"/>
<keyword evidence="9" id="KW-0998">Cell outer membrane</keyword>
<evidence type="ECO:0000259" key="12">
    <source>
        <dbReference type="Pfam" id="PF13954"/>
    </source>
</evidence>
<dbReference type="Gene3D" id="2.60.40.3110">
    <property type="match status" value="1"/>
</dbReference>
<evidence type="ECO:0000256" key="8">
    <source>
        <dbReference type="ARBA" id="ARBA00023136"/>
    </source>
</evidence>
<evidence type="ECO:0000313" key="14">
    <source>
        <dbReference type="Proteomes" id="UP001596045"/>
    </source>
</evidence>
<keyword evidence="7 10" id="KW-0732">Signal</keyword>
<feature type="domain" description="PapC N-terminal" evidence="12">
    <location>
        <begin position="41"/>
        <end position="185"/>
    </location>
</feature>
<keyword evidence="5" id="KW-1029">Fimbrium biogenesis</keyword>
<feature type="chain" id="PRO_5046871704" evidence="10">
    <location>
        <begin position="31"/>
        <end position="844"/>
    </location>
</feature>
<organism evidence="13 14">
    <name type="scientific">Paraherbaspirillum soli</name>
    <dbReference type="NCBI Taxonomy" id="631222"/>
    <lineage>
        <taxon>Bacteria</taxon>
        <taxon>Pseudomonadati</taxon>
        <taxon>Pseudomonadota</taxon>
        <taxon>Betaproteobacteria</taxon>
        <taxon>Burkholderiales</taxon>
        <taxon>Oxalobacteraceae</taxon>
        <taxon>Paraherbaspirillum</taxon>
    </lineage>
</organism>
<dbReference type="InterPro" id="IPR043142">
    <property type="entry name" value="PapC-like_C_sf"/>
</dbReference>
<evidence type="ECO:0000256" key="7">
    <source>
        <dbReference type="ARBA" id="ARBA00022729"/>
    </source>
</evidence>
<keyword evidence="3" id="KW-0813">Transport</keyword>
<feature type="domain" description="PapC-like C-terminal" evidence="11">
    <location>
        <begin position="756"/>
        <end position="818"/>
    </location>
</feature>
<comment type="subcellular location">
    <subcellularLocation>
        <location evidence="1">Cell outer membrane</location>
        <topology evidence="1">Multi-pass membrane protein</topology>
    </subcellularLocation>
</comment>
<dbReference type="Gene3D" id="3.10.20.410">
    <property type="match status" value="1"/>
</dbReference>
<keyword evidence="8" id="KW-0472">Membrane</keyword>
<keyword evidence="14" id="KW-1185">Reference proteome</keyword>
<dbReference type="EMBL" id="JBHSMT010000026">
    <property type="protein sequence ID" value="MFC5475368.1"/>
    <property type="molecule type" value="Genomic_DNA"/>
</dbReference>
<evidence type="ECO:0000256" key="6">
    <source>
        <dbReference type="ARBA" id="ARBA00022692"/>
    </source>
</evidence>
<dbReference type="Proteomes" id="UP001596045">
    <property type="component" value="Unassembled WGS sequence"/>
</dbReference>
<dbReference type="Pfam" id="PF13953">
    <property type="entry name" value="PapC_C"/>
    <property type="match status" value="1"/>
</dbReference>
<evidence type="ECO:0000256" key="4">
    <source>
        <dbReference type="ARBA" id="ARBA00022452"/>
    </source>
</evidence>
<dbReference type="InterPro" id="IPR025949">
    <property type="entry name" value="PapC-like_C"/>
</dbReference>
<comment type="caution">
    <text evidence="13">The sequence shown here is derived from an EMBL/GenBank/DDBJ whole genome shotgun (WGS) entry which is preliminary data.</text>
</comment>
<evidence type="ECO:0000313" key="13">
    <source>
        <dbReference type="EMBL" id="MFC5475368.1"/>
    </source>
</evidence>
<keyword evidence="4" id="KW-1134">Transmembrane beta strand</keyword>
<keyword evidence="6" id="KW-0812">Transmembrane</keyword>